<feature type="short sequence motif" description="GXSXG" evidence="4">
    <location>
        <begin position="47"/>
        <end position="51"/>
    </location>
</feature>
<reference evidence="6 7" key="1">
    <citation type="submission" date="2018-03" db="EMBL/GenBank/DDBJ databases">
        <title>Genomic Encyclopedia of Archaeal and Bacterial Type Strains, Phase II (KMG-II): from individual species to whole genera.</title>
        <authorList>
            <person name="Goeker M."/>
        </authorList>
    </citation>
    <scope>NUCLEOTIDE SEQUENCE [LARGE SCALE GENOMIC DNA]</scope>
    <source>
        <strain evidence="6 7">DSM 100065</strain>
    </source>
</reference>
<protein>
    <submittedName>
        <fullName evidence="6">NTE family protein</fullName>
    </submittedName>
</protein>
<feature type="short sequence motif" description="DGA/G" evidence="4">
    <location>
        <begin position="173"/>
        <end position="175"/>
    </location>
</feature>
<dbReference type="GO" id="GO:0016042">
    <property type="term" value="P:lipid catabolic process"/>
    <property type="evidence" value="ECO:0007669"/>
    <property type="project" value="UniProtKB-UniRule"/>
</dbReference>
<proteinExistence type="predicted"/>
<dbReference type="InterPro" id="IPR050301">
    <property type="entry name" value="NTE"/>
</dbReference>
<name>A0A2T1A670_9ACTN</name>
<dbReference type="EMBL" id="PVUE01000001">
    <property type="protein sequence ID" value="PRZ44089.1"/>
    <property type="molecule type" value="Genomic_DNA"/>
</dbReference>
<evidence type="ECO:0000256" key="3">
    <source>
        <dbReference type="ARBA" id="ARBA00023098"/>
    </source>
</evidence>
<keyword evidence="1 4" id="KW-0378">Hydrolase</keyword>
<dbReference type="InterPro" id="IPR016035">
    <property type="entry name" value="Acyl_Trfase/lysoPLipase"/>
</dbReference>
<organism evidence="6 7">
    <name type="scientific">Antricoccus suffuscus</name>
    <dbReference type="NCBI Taxonomy" id="1629062"/>
    <lineage>
        <taxon>Bacteria</taxon>
        <taxon>Bacillati</taxon>
        <taxon>Actinomycetota</taxon>
        <taxon>Actinomycetes</taxon>
        <taxon>Geodermatophilales</taxon>
        <taxon>Antricoccaceae</taxon>
        <taxon>Antricoccus</taxon>
    </lineage>
</organism>
<evidence type="ECO:0000256" key="2">
    <source>
        <dbReference type="ARBA" id="ARBA00022963"/>
    </source>
</evidence>
<evidence type="ECO:0000313" key="6">
    <source>
        <dbReference type="EMBL" id="PRZ44089.1"/>
    </source>
</evidence>
<evidence type="ECO:0000259" key="5">
    <source>
        <dbReference type="PROSITE" id="PS51635"/>
    </source>
</evidence>
<dbReference type="Proteomes" id="UP000237752">
    <property type="component" value="Unassembled WGS sequence"/>
</dbReference>
<dbReference type="Pfam" id="PF01734">
    <property type="entry name" value="Patatin"/>
    <property type="match status" value="1"/>
</dbReference>
<dbReference type="GO" id="GO:0016787">
    <property type="term" value="F:hydrolase activity"/>
    <property type="evidence" value="ECO:0007669"/>
    <property type="project" value="UniProtKB-UniRule"/>
</dbReference>
<dbReference type="PANTHER" id="PTHR14226">
    <property type="entry name" value="NEUROPATHY TARGET ESTERASE/SWISS CHEESE D.MELANOGASTER"/>
    <property type="match status" value="1"/>
</dbReference>
<feature type="active site" description="Proton acceptor" evidence="4">
    <location>
        <position position="173"/>
    </location>
</feature>
<dbReference type="PROSITE" id="PS51635">
    <property type="entry name" value="PNPLA"/>
    <property type="match status" value="1"/>
</dbReference>
<dbReference type="SUPFAM" id="SSF52151">
    <property type="entry name" value="FabD/lysophospholipase-like"/>
    <property type="match status" value="1"/>
</dbReference>
<accession>A0A2T1A670</accession>
<evidence type="ECO:0000256" key="4">
    <source>
        <dbReference type="PROSITE-ProRule" id="PRU01161"/>
    </source>
</evidence>
<evidence type="ECO:0000256" key="1">
    <source>
        <dbReference type="ARBA" id="ARBA00022801"/>
    </source>
</evidence>
<dbReference type="Gene3D" id="3.40.1090.10">
    <property type="entry name" value="Cytosolic phospholipase A2 catalytic domain"/>
    <property type="match status" value="1"/>
</dbReference>
<dbReference type="RefSeq" id="WP_106347143.1">
    <property type="nucleotide sequence ID" value="NZ_PVUE01000001.1"/>
</dbReference>
<feature type="active site" description="Nucleophile" evidence="4">
    <location>
        <position position="49"/>
    </location>
</feature>
<dbReference type="OrthoDB" id="4080114at2"/>
<dbReference type="AlphaFoldDB" id="A0A2T1A670"/>
<dbReference type="InterPro" id="IPR002641">
    <property type="entry name" value="PNPLA_dom"/>
</dbReference>
<dbReference type="PANTHER" id="PTHR14226:SF29">
    <property type="entry name" value="NEUROPATHY TARGET ESTERASE SWS"/>
    <property type="match status" value="1"/>
</dbReference>
<comment type="caution">
    <text evidence="6">The sequence shown here is derived from an EMBL/GenBank/DDBJ whole genome shotgun (WGS) entry which is preliminary data.</text>
</comment>
<evidence type="ECO:0000313" key="7">
    <source>
        <dbReference type="Proteomes" id="UP000237752"/>
    </source>
</evidence>
<gene>
    <name evidence="6" type="ORF">CLV47_101213</name>
</gene>
<feature type="short sequence motif" description="GXGXXG" evidence="4">
    <location>
        <begin position="20"/>
        <end position="25"/>
    </location>
</feature>
<keyword evidence="2 4" id="KW-0442">Lipid degradation</keyword>
<keyword evidence="3 4" id="KW-0443">Lipid metabolism</keyword>
<feature type="domain" description="PNPLA" evidence="5">
    <location>
        <begin position="16"/>
        <end position="186"/>
    </location>
</feature>
<sequence length="287" mass="30737">MTYDERVTKGDARVAFVLGGGGVLGASEVGMLRALIEADARPDLVLGTSIGAINGAMISADPSIGAIERLTSLWHELIGGNVLGGSLLSQTKTLIRTKTHLHQADPLRELLQSEFGDQSIDDLTVPFGCVAASIETASEHWFTNGPVVDAVLASSAVPGLLAPVEIDGEHFMDGGLVDSIPVGRAIEMGMHTIYVLQVGRIETPLKAPTRPWEVGTVAFEIARRHRFATTMANLPTHVKVHVLPTGNPVKVGGRQQLRYRDFSAVPDRIRSAYEATRAYLDAESTKP</sequence>
<keyword evidence="7" id="KW-1185">Reference proteome</keyword>